<dbReference type="Proteomes" id="UP000095286">
    <property type="component" value="Unplaced"/>
</dbReference>
<evidence type="ECO:0000313" key="1">
    <source>
        <dbReference type="Proteomes" id="UP000095286"/>
    </source>
</evidence>
<accession>A0AC35TMX3</accession>
<evidence type="ECO:0000313" key="2">
    <source>
        <dbReference type="WBParaSite" id="RSKR_0000221700.1"/>
    </source>
</evidence>
<proteinExistence type="predicted"/>
<protein>
    <submittedName>
        <fullName evidence="2">PPIase cyclophilin-type domain-containing protein</fullName>
    </submittedName>
</protein>
<dbReference type="WBParaSite" id="RSKR_0000221700.1">
    <property type="protein sequence ID" value="RSKR_0000221700.1"/>
    <property type="gene ID" value="RSKR_0000221700"/>
</dbReference>
<name>A0AC35TMX3_9BILA</name>
<sequence>MNDSSVILFVDVDVEHTSYPLLFNYGGNSDDICCTNFKDMLLGKLDPDQFPGFVSDSNGFVNRIDKKNGLIFGQMHCQDEEIFEALFNQIKQEAGNIAYAKFCLALKRYKDDNKFGVYWQILFTSDCINNDYVIIGKLFKGEDAINFFRTFETNDNDEPIKKIEFTDVLIKSKKGNEAQKEVPEKAEESSEDEGLIEEDSPETVEVKSPQEVVKEKPKIFCTVKSGDVPDGPEEARALKRWAKAPRNTGYLKDAEEIVRRGPEGTKVRGRAQAQYTKTNSKTVYRKDVIPSYISQATRRLRKVTELKESDKNELREEIIANDRRRVQEKYDQIELDNKVQRLSTVNASNKRKNLPGSVSRSPSPAKRSKRTVTTSRSSSPIRRSDRTTTASRSRSPVKRSESRESRSPSPVRKSKRTLTVSRSRSPVKRSKRKESRSPSPVRKSKRKESRSPSSERRSKRTIPVSRSRSPIKRSKRKNSISRSPAKKSTKKSRSPVRYLQGKSGRKSESGNTDRMLSCSSENYGHEDDVKPATEDRSKKALLKRMHHMIFSRLKRSRSRDDGDVSSSPAQERNNYSRKSNDSRSRSISPARKRKLRNSRSISPVANRSNPRSPVREGRGRRASYISPAKTEKTSRNTGFSRGNNDRNRSPIREKGLKRCRSPVRGRKDSRSPVRGRYDSRSPVRRGYDSRSPKKIKYSRSSVKEGKKYDSRPPVRERGGKSSSRSPQPRQNRSPPPNGRSGHFDSNKKDGNRRTVYSPKRAFNRPSTSSHARNSYSPPGRKLPNLPKNSANLIESSVPMRPFGKAFVQSQDGKGSGKSPKRSPAKSSYGAKKRVSTPSPDFRNSHH</sequence>
<reference evidence="2" key="1">
    <citation type="submission" date="2016-11" db="UniProtKB">
        <authorList>
            <consortium name="WormBaseParasite"/>
        </authorList>
    </citation>
    <scope>IDENTIFICATION</scope>
    <source>
        <strain evidence="2">KR3021</strain>
    </source>
</reference>
<organism evidence="1 2">
    <name type="scientific">Rhabditophanes sp. KR3021</name>
    <dbReference type="NCBI Taxonomy" id="114890"/>
    <lineage>
        <taxon>Eukaryota</taxon>
        <taxon>Metazoa</taxon>
        <taxon>Ecdysozoa</taxon>
        <taxon>Nematoda</taxon>
        <taxon>Chromadorea</taxon>
        <taxon>Rhabditida</taxon>
        <taxon>Tylenchina</taxon>
        <taxon>Panagrolaimomorpha</taxon>
        <taxon>Strongyloidoidea</taxon>
        <taxon>Alloionematidae</taxon>
        <taxon>Rhabditophanes</taxon>
    </lineage>
</organism>